<dbReference type="InterPro" id="IPR042099">
    <property type="entry name" value="ANL_N_sf"/>
</dbReference>
<evidence type="ECO:0000313" key="2">
    <source>
        <dbReference type="EMBL" id="CAK7209300.1"/>
    </source>
</evidence>
<dbReference type="PANTHER" id="PTHR43272">
    <property type="entry name" value="LONG-CHAIN-FATTY-ACID--COA LIGASE"/>
    <property type="match status" value="1"/>
</dbReference>
<evidence type="ECO:0000313" key="3">
    <source>
        <dbReference type="Proteomes" id="UP001642482"/>
    </source>
</evidence>
<protein>
    <recommendedName>
        <fullName evidence="4">AMP-dependent synthetase/ligase domain-containing protein</fullName>
    </recommendedName>
</protein>
<evidence type="ECO:0000256" key="1">
    <source>
        <dbReference type="SAM" id="MobiDB-lite"/>
    </source>
</evidence>
<comment type="caution">
    <text evidence="2">The sequence shown here is derived from an EMBL/GenBank/DDBJ whole genome shotgun (WGS) entry which is preliminary data.</text>
</comment>
<dbReference type="PANTHER" id="PTHR43272:SF11">
    <property type="entry name" value="AMP-DEPENDENT SYNTHETASE_LIGASE DOMAIN-CONTAINING PROTEIN"/>
    <property type="match status" value="1"/>
</dbReference>
<dbReference type="EMBL" id="CAWUHD010000002">
    <property type="protein sequence ID" value="CAK7209300.1"/>
    <property type="molecule type" value="Genomic_DNA"/>
</dbReference>
<gene>
    <name evidence="2" type="ORF">SEUCBS140593_000450</name>
</gene>
<dbReference type="SUPFAM" id="SSF56801">
    <property type="entry name" value="Acetyl-CoA synthetase-like"/>
    <property type="match status" value="1"/>
</dbReference>
<sequence length="612" mass="65084">MGFDNAMWHFDEGITGFFGQWNGYSTFLATLLIGILTYHLSTRTEPDTHPMLLARQAQGSPVRQEGESPVYRSRSAPHGMPLNPGLDVRDPGVSKWAKGRDGDLRDVWRRVVAGVPEGEVAPAHGPAAAAAAKAPKHSVGTRGRILTSFGSEKVVETSIDDITRQINLIGQHILNQGGARVAIYLPNSVEFLASLFACSFYNMTAILLPFDQQDDAVLISMLRRSAADTVITAPGCFPFDTVVQSYPALRQLIWVVDEGSAHMDWNEVPEGTGGSVNVSTWQDVINDSPQTAGRELPPLEGQSQPRDVTVFWEPFRNEDGSAGAASARVAASAPLAMAPEEMVRFTSGHLVSALAAQLFAIPSAQRLSPSDLFLPADSLTHTHTLVLTLAALYSNASVVLNSVAPRAGDLSLATRSIAPTVVVANPAAVLSTHAQTRRNLGNNALASLLLGWQTRTLTEGGVIPSSTAFVSRVLDSVRPAIGATPGKLRLLYVAERAAAGTPAVSAAVLSDMRVFTGARVIYALTGAKVAGAAAQTAFYDYRVAPGKYAPFGSPLTSTEYLVRSKGQHEVTDDKLEGEIVVRGPAVVGNEAALGVIGAIRDDNTLSYAQDKW</sequence>
<organism evidence="2 3">
    <name type="scientific">Sporothrix eucalyptigena</name>
    <dbReference type="NCBI Taxonomy" id="1812306"/>
    <lineage>
        <taxon>Eukaryota</taxon>
        <taxon>Fungi</taxon>
        <taxon>Dikarya</taxon>
        <taxon>Ascomycota</taxon>
        <taxon>Pezizomycotina</taxon>
        <taxon>Sordariomycetes</taxon>
        <taxon>Sordariomycetidae</taxon>
        <taxon>Ophiostomatales</taxon>
        <taxon>Ophiostomataceae</taxon>
        <taxon>Sporothrix</taxon>
    </lineage>
</organism>
<dbReference type="Gene3D" id="3.40.50.12780">
    <property type="entry name" value="N-terminal domain of ligase-like"/>
    <property type="match status" value="1"/>
</dbReference>
<accession>A0ABP0APX6</accession>
<dbReference type="Proteomes" id="UP001642482">
    <property type="component" value="Unassembled WGS sequence"/>
</dbReference>
<feature type="region of interest" description="Disordered" evidence="1">
    <location>
        <begin position="57"/>
        <end position="92"/>
    </location>
</feature>
<proteinExistence type="predicted"/>
<evidence type="ECO:0008006" key="4">
    <source>
        <dbReference type="Google" id="ProtNLM"/>
    </source>
</evidence>
<reference evidence="2 3" key="1">
    <citation type="submission" date="2024-01" db="EMBL/GenBank/DDBJ databases">
        <authorList>
            <person name="Allen C."/>
            <person name="Tagirdzhanova G."/>
        </authorList>
    </citation>
    <scope>NUCLEOTIDE SEQUENCE [LARGE SCALE GENOMIC DNA]</scope>
</reference>
<keyword evidence="3" id="KW-1185">Reference proteome</keyword>
<name>A0ABP0APX6_9PEZI</name>